<name>Q1EI19_9ZZZZ</name>
<keyword evidence="1" id="KW-0808">Transferase</keyword>
<dbReference type="Gene3D" id="3.30.1540.10">
    <property type="entry name" value="formyl-coa transferase, domain 3"/>
    <property type="match status" value="1"/>
</dbReference>
<dbReference type="InterPro" id="IPR003673">
    <property type="entry name" value="CoA-Trfase_fam_III"/>
</dbReference>
<dbReference type="AlphaFoldDB" id="Q1EI19"/>
<dbReference type="EMBL" id="AM270417">
    <property type="protein sequence ID" value="CAK32591.1"/>
    <property type="molecule type" value="Genomic_DNA"/>
</dbReference>
<reference evidence="2" key="1">
    <citation type="submission" date="2006-06" db="EMBL/GenBank/DDBJ databases">
        <title>Construction and analysis of a metagenomic library from a deep-sea sediment of east Pacific nodule Province.</title>
        <authorList>
            <person name="Xu M."/>
            <person name="Xiao X."/>
            <person name="Wang F."/>
        </authorList>
    </citation>
    <scope>NUCLEOTIDE SEQUENCE</scope>
</reference>
<dbReference type="SUPFAM" id="SSF89796">
    <property type="entry name" value="CoA-transferase family III (CaiB/BaiF)"/>
    <property type="match status" value="1"/>
</dbReference>
<dbReference type="Gene3D" id="3.40.50.10540">
    <property type="entry name" value="Crotonobetainyl-coa:carnitine coa-transferase, domain 1"/>
    <property type="match status" value="1"/>
</dbReference>
<dbReference type="InterPro" id="IPR050483">
    <property type="entry name" value="CoA-transferase_III_domain"/>
</dbReference>
<sequence length="405" mass="44040">MDRPLSGIRVTGVEQYIAGPYCTMLLADAGAEVIKIERPGTGDPRRAMPPFAEKNDVKKAAGFMGYNRNKKSLALNLRHARGKEVFNRLVARSDVVVENLRPGAMDKLGLGYADLAARHPRLVWAVISGFGRMEGFRGPYSDRPAFDIVAEAMSGVMHMVGFEDKPPSWTLYGMADIYTAMVTAYGIVQALFMRERTGAGQFVDSAMFDNMLSLNESMVVLHSVAGQSPHRGRMQNFYPRGAYATRDGYIALNVPDNIIWGRLCQAMGREDLIDDTRSNTGTARAANSAFLEPIIEGWLASLSRQQAVDTLNGVGVPTGPVNTAEDVFADPHVEARGMLMEIDDPEVGAFRFARTPPHMSAAPTPPAEPAPNLGQHTREILQDLLGYAPAEVDDLAAEGVVQTDG</sequence>
<dbReference type="PANTHER" id="PTHR48207:SF3">
    <property type="entry name" value="SUCCINATE--HYDROXYMETHYLGLUTARATE COA-TRANSFERASE"/>
    <property type="match status" value="1"/>
</dbReference>
<dbReference type="PANTHER" id="PTHR48207">
    <property type="entry name" value="SUCCINATE--HYDROXYMETHYLGLUTARATE COA-TRANSFERASE"/>
    <property type="match status" value="1"/>
</dbReference>
<evidence type="ECO:0000256" key="1">
    <source>
        <dbReference type="ARBA" id="ARBA00022679"/>
    </source>
</evidence>
<evidence type="ECO:0000313" key="2">
    <source>
        <dbReference type="EMBL" id="CAK32591.1"/>
    </source>
</evidence>
<proteinExistence type="predicted"/>
<accession>Q1EI19</accession>
<protein>
    <submittedName>
        <fullName evidence="2">L-carnitine dehydratase</fullName>
    </submittedName>
</protein>
<dbReference type="GO" id="GO:0008410">
    <property type="term" value="F:CoA-transferase activity"/>
    <property type="evidence" value="ECO:0007669"/>
    <property type="project" value="TreeGrafter"/>
</dbReference>
<gene>
    <name evidence="2" type="ORF">17H9-17</name>
</gene>
<dbReference type="InterPro" id="IPR044855">
    <property type="entry name" value="CoA-Trfase_III_dom3_sf"/>
</dbReference>
<dbReference type="InterPro" id="IPR023606">
    <property type="entry name" value="CoA-Trfase_III_dom_1_sf"/>
</dbReference>
<dbReference type="Pfam" id="PF02515">
    <property type="entry name" value="CoA_transf_3"/>
    <property type="match status" value="1"/>
</dbReference>
<organism evidence="2">
    <name type="scientific">uncultured organism</name>
    <dbReference type="NCBI Taxonomy" id="155900"/>
    <lineage>
        <taxon>unclassified sequences</taxon>
        <taxon>environmental samples</taxon>
    </lineage>
</organism>